<gene>
    <name evidence="1" type="ORF">MarFTMF_003</name>
</gene>
<name>A0AA96EKW3_9VIRU</name>
<sequence>MNERQKEYLLAHWTDYWEECKVSPLVERNEKGEIVSFRFQHSGENLIYPFCWCGLPKCLDCKNTEFHIQEFKMRCNFNCSKIKKCPFCM</sequence>
<proteinExistence type="predicted"/>
<dbReference type="EMBL" id="OR343188">
    <property type="protein sequence ID" value="WNL49519.1"/>
    <property type="molecule type" value="Genomic_DNA"/>
</dbReference>
<reference evidence="1" key="1">
    <citation type="submission" date="2023-07" db="EMBL/GenBank/DDBJ databases">
        <authorList>
            <person name="Xia Y."/>
        </authorList>
    </citation>
    <scope>NUCLEOTIDE SEQUENCE</scope>
    <source>
        <strain evidence="1">F</strain>
    </source>
</reference>
<organism evidence="1">
    <name type="scientific">Marseillevirus sp</name>
    <dbReference type="NCBI Taxonomy" id="2809551"/>
    <lineage>
        <taxon>Viruses</taxon>
        <taxon>Varidnaviria</taxon>
        <taxon>Bamfordvirae</taxon>
        <taxon>Nucleocytoviricota</taxon>
        <taxon>Megaviricetes</taxon>
        <taxon>Pimascovirales</taxon>
        <taxon>Pimascovirales incertae sedis</taxon>
        <taxon>Marseilleviridae</taxon>
        <taxon>Marseillevirus</taxon>
    </lineage>
</organism>
<evidence type="ECO:0000313" key="1">
    <source>
        <dbReference type="EMBL" id="WNL49519.1"/>
    </source>
</evidence>
<accession>A0AA96EKW3</accession>
<protein>
    <submittedName>
        <fullName evidence="1">Uncharacterized protein</fullName>
    </submittedName>
</protein>